<keyword evidence="2" id="KW-0548">Nucleotidyltransferase</keyword>
<name>A0ABW6LFH7_9ACTN</name>
<gene>
    <name evidence="2" type="ORF">ACFYM3_18315</name>
</gene>
<dbReference type="SUPFAM" id="SSF56672">
    <property type="entry name" value="DNA/RNA polymerases"/>
    <property type="match status" value="1"/>
</dbReference>
<dbReference type="PROSITE" id="PS50878">
    <property type="entry name" value="RT_POL"/>
    <property type="match status" value="1"/>
</dbReference>
<comment type="caution">
    <text evidence="2">The sequence shown here is derived from an EMBL/GenBank/DDBJ whole genome shotgun (WGS) entry which is preliminary data.</text>
</comment>
<evidence type="ECO:0000313" key="2">
    <source>
        <dbReference type="EMBL" id="MFE9226554.1"/>
    </source>
</evidence>
<dbReference type="GO" id="GO:0003964">
    <property type="term" value="F:RNA-directed DNA polymerase activity"/>
    <property type="evidence" value="ECO:0007669"/>
    <property type="project" value="UniProtKB-KW"/>
</dbReference>
<keyword evidence="3" id="KW-1185">Reference proteome</keyword>
<keyword evidence="2" id="KW-0808">Transferase</keyword>
<protein>
    <submittedName>
        <fullName evidence="2">Reverse transcriptase domain-containing protein</fullName>
    </submittedName>
</protein>
<evidence type="ECO:0000313" key="3">
    <source>
        <dbReference type="Proteomes" id="UP001601288"/>
    </source>
</evidence>
<keyword evidence="2" id="KW-0695">RNA-directed DNA polymerase</keyword>
<dbReference type="EMBL" id="JBIAFP010000009">
    <property type="protein sequence ID" value="MFE9226554.1"/>
    <property type="molecule type" value="Genomic_DNA"/>
</dbReference>
<proteinExistence type="predicted"/>
<dbReference type="Pfam" id="PF00078">
    <property type="entry name" value="RVT_1"/>
    <property type="match status" value="1"/>
</dbReference>
<dbReference type="RefSeq" id="WP_358279000.1">
    <property type="nucleotide sequence ID" value="NZ_JBEYGJ010000004.1"/>
</dbReference>
<dbReference type="InterPro" id="IPR043502">
    <property type="entry name" value="DNA/RNA_pol_sf"/>
</dbReference>
<sequence length="508" mass="57766">MQSLDLSSSTEFCLSTPLDRLPILISDRCLMDSKRSVIKWVEANFCGGTRIPKEIMTMPKNKFGQRPIILTSLTSRIIYQALVSSVADSMEPNSRGGEGWVQHETFAEESPSEFIVEVDIAACYEFIDHERLRQELVARTLNVEVARSITDFLGECSPNKRGLPQLTFASDTLGDLYLSVIQRQLMRQGLEVSRYADDFLIRAKNWEQANETIEYAAEFARDLGLILSYEKTRAVRSSTFKKKAESQRQLQRQYFDSERERMTFFHLVGGDRYGDVSLVELLPSDAETLKASMRRVITHWQGETREAEANPDIEFTLESSLRRMLPLAISVLQEDSKRIPTKVFTSLAFREPVRLERVCQYVLARAHRAEERSESWGLVKSLTDSGRLSPWARLWILHVVSELPEADTSAFREVMRWVTRQLSDRHETVRAQAAWAAAKFRNLNENQVLELLRYATPVTQPGIAAAMGRKAGVLAAAQRGGGLSNTLIKSVTSENTLLKESYEWGERI</sequence>
<dbReference type="InterPro" id="IPR000477">
    <property type="entry name" value="RT_dom"/>
</dbReference>
<reference evidence="2 3" key="1">
    <citation type="submission" date="2024-10" db="EMBL/GenBank/DDBJ databases">
        <title>The Natural Products Discovery Center: Release of the First 8490 Sequenced Strains for Exploring Actinobacteria Biosynthetic Diversity.</title>
        <authorList>
            <person name="Kalkreuter E."/>
            <person name="Kautsar S.A."/>
            <person name="Yang D."/>
            <person name="Bader C.D."/>
            <person name="Teijaro C.N."/>
            <person name="Fluegel L."/>
            <person name="Davis C.M."/>
            <person name="Simpson J.R."/>
            <person name="Lauterbach L."/>
            <person name="Steele A.D."/>
            <person name="Gui C."/>
            <person name="Meng S."/>
            <person name="Li G."/>
            <person name="Viehrig K."/>
            <person name="Ye F."/>
            <person name="Su P."/>
            <person name="Kiefer A.F."/>
            <person name="Nichols A."/>
            <person name="Cepeda A.J."/>
            <person name="Yan W."/>
            <person name="Fan B."/>
            <person name="Jiang Y."/>
            <person name="Adhikari A."/>
            <person name="Zheng C.-J."/>
            <person name="Schuster L."/>
            <person name="Cowan T.M."/>
            <person name="Smanski M.J."/>
            <person name="Chevrette M.G."/>
            <person name="De Carvalho L.P.S."/>
            <person name="Shen B."/>
        </authorList>
    </citation>
    <scope>NUCLEOTIDE SEQUENCE [LARGE SCALE GENOMIC DNA]</scope>
    <source>
        <strain evidence="2 3">NPDC007066</strain>
    </source>
</reference>
<dbReference type="Proteomes" id="UP001601288">
    <property type="component" value="Unassembled WGS sequence"/>
</dbReference>
<organism evidence="2 3">
    <name type="scientific">Streptomyces massasporeus</name>
    <dbReference type="NCBI Taxonomy" id="67324"/>
    <lineage>
        <taxon>Bacteria</taxon>
        <taxon>Bacillati</taxon>
        <taxon>Actinomycetota</taxon>
        <taxon>Actinomycetes</taxon>
        <taxon>Kitasatosporales</taxon>
        <taxon>Streptomycetaceae</taxon>
        <taxon>Streptomyces</taxon>
    </lineage>
</organism>
<feature type="domain" description="Reverse transcriptase" evidence="1">
    <location>
        <begin position="39"/>
        <end position="269"/>
    </location>
</feature>
<accession>A0ABW6LFH7</accession>
<evidence type="ECO:0000259" key="1">
    <source>
        <dbReference type="PROSITE" id="PS50878"/>
    </source>
</evidence>